<dbReference type="EMBL" id="JAJJMB010003697">
    <property type="protein sequence ID" value="KAI3946163.1"/>
    <property type="molecule type" value="Genomic_DNA"/>
</dbReference>
<dbReference type="SUPFAM" id="SSF46689">
    <property type="entry name" value="Homeodomain-like"/>
    <property type="match status" value="1"/>
</dbReference>
<dbReference type="Proteomes" id="UP001202328">
    <property type="component" value="Unassembled WGS sequence"/>
</dbReference>
<comment type="caution">
    <text evidence="5">The sequence shown here is derived from an EMBL/GenBank/DDBJ whole genome shotgun (WGS) entry which is preliminary data.</text>
</comment>
<dbReference type="PANTHER" id="PTHR31314:SF188">
    <property type="entry name" value="TRANSCRIPTION FACTOR KAN2 ISOFORM X1-RELATED"/>
    <property type="match status" value="1"/>
</dbReference>
<evidence type="ECO:0000256" key="1">
    <source>
        <dbReference type="ARBA" id="ARBA00023015"/>
    </source>
</evidence>
<keyword evidence="2" id="KW-0804">Transcription</keyword>
<name>A0AAD4XUH9_9MAGN</name>
<evidence type="ECO:0000256" key="3">
    <source>
        <dbReference type="ARBA" id="ARBA00023242"/>
    </source>
</evidence>
<dbReference type="InterPro" id="IPR006447">
    <property type="entry name" value="Myb_dom_plants"/>
</dbReference>
<keyword evidence="1" id="KW-0805">Transcription regulation</keyword>
<dbReference type="PANTHER" id="PTHR31314">
    <property type="entry name" value="MYB FAMILY TRANSCRIPTION FACTOR PHL7-LIKE"/>
    <property type="match status" value="1"/>
</dbReference>
<evidence type="ECO:0000256" key="2">
    <source>
        <dbReference type="ARBA" id="ARBA00023163"/>
    </source>
</evidence>
<keyword evidence="3" id="KW-0539">Nucleus</keyword>
<dbReference type="InterPro" id="IPR046955">
    <property type="entry name" value="PHR1-like"/>
</dbReference>
<dbReference type="Gene3D" id="1.10.10.60">
    <property type="entry name" value="Homeodomain-like"/>
    <property type="match status" value="1"/>
</dbReference>
<keyword evidence="6" id="KW-1185">Reference proteome</keyword>
<dbReference type="PROSITE" id="PS51294">
    <property type="entry name" value="HTH_MYB"/>
    <property type="match status" value="1"/>
</dbReference>
<dbReference type="InterPro" id="IPR001005">
    <property type="entry name" value="SANT/Myb"/>
</dbReference>
<dbReference type="InterPro" id="IPR009057">
    <property type="entry name" value="Homeodomain-like_sf"/>
</dbReference>
<dbReference type="Pfam" id="PF00249">
    <property type="entry name" value="Myb_DNA-binding"/>
    <property type="match status" value="1"/>
</dbReference>
<accession>A0AAD4XUH9</accession>
<gene>
    <name evidence="5" type="ORF">MKW98_008756</name>
</gene>
<organism evidence="5 6">
    <name type="scientific">Papaver atlanticum</name>
    <dbReference type="NCBI Taxonomy" id="357466"/>
    <lineage>
        <taxon>Eukaryota</taxon>
        <taxon>Viridiplantae</taxon>
        <taxon>Streptophyta</taxon>
        <taxon>Embryophyta</taxon>
        <taxon>Tracheophyta</taxon>
        <taxon>Spermatophyta</taxon>
        <taxon>Magnoliopsida</taxon>
        <taxon>Ranunculales</taxon>
        <taxon>Papaveraceae</taxon>
        <taxon>Papaveroideae</taxon>
        <taxon>Papaver</taxon>
    </lineage>
</organism>
<dbReference type="GO" id="GO:0003700">
    <property type="term" value="F:DNA-binding transcription factor activity"/>
    <property type="evidence" value="ECO:0007669"/>
    <property type="project" value="InterPro"/>
</dbReference>
<evidence type="ECO:0000313" key="6">
    <source>
        <dbReference type="Proteomes" id="UP001202328"/>
    </source>
</evidence>
<reference evidence="5" key="1">
    <citation type="submission" date="2022-04" db="EMBL/GenBank/DDBJ databases">
        <title>A functionally conserved STORR gene fusion in Papaver species that diverged 16.8 million years ago.</title>
        <authorList>
            <person name="Catania T."/>
        </authorList>
    </citation>
    <scope>NUCLEOTIDE SEQUENCE</scope>
    <source>
        <strain evidence="5">S-188037</strain>
    </source>
</reference>
<dbReference type="NCBIfam" id="TIGR01557">
    <property type="entry name" value="myb_SHAQKYF"/>
    <property type="match status" value="1"/>
</dbReference>
<evidence type="ECO:0000259" key="4">
    <source>
        <dbReference type="PROSITE" id="PS51294"/>
    </source>
</evidence>
<dbReference type="FunFam" id="1.10.10.60:FF:000002">
    <property type="entry name" value="Myb family transcription factor"/>
    <property type="match status" value="1"/>
</dbReference>
<dbReference type="GO" id="GO:0003677">
    <property type="term" value="F:DNA binding"/>
    <property type="evidence" value="ECO:0007669"/>
    <property type="project" value="InterPro"/>
</dbReference>
<sequence length="363" mass="40943">MGSCGRNGSVRQYVRSKVPRLRWTPDLHHCFVQAIERLGGQDKATPKLVMQLMDVRGLTISHVKSHLQMYRSMRINDQIINSKEDLDDPTAQREQYSFDDHDGCIDEENDVGNFLQASSSKCIEDTNLHHNHNHHHQHHQSLYGSLLPPKRTRLELSCSTSQSLHCNERMCATTTVTSPYNKDINAIGGGGGGFIFLLHNHQQQQQQNQTVFNVSPNPNNSNALFTSHLAHEQQHHQLYNLNTALGFPHHLQQESNFSKVTQGEELQQISSFRKRKLESLGPDFRILSLPSRPIECKEENETGDCTLSLSLRPTIQRSNTSSTSDISDVFSSSRLNFQDCSGSSSTTTAMKKQNINLDLSISL</sequence>
<protein>
    <recommendedName>
        <fullName evidence="4">HTH myb-type domain-containing protein</fullName>
    </recommendedName>
</protein>
<dbReference type="InterPro" id="IPR017930">
    <property type="entry name" value="Myb_dom"/>
</dbReference>
<dbReference type="AlphaFoldDB" id="A0AAD4XUH9"/>
<evidence type="ECO:0000313" key="5">
    <source>
        <dbReference type="EMBL" id="KAI3946163.1"/>
    </source>
</evidence>
<proteinExistence type="predicted"/>
<feature type="domain" description="HTH myb-type" evidence="4">
    <location>
        <begin position="15"/>
        <end position="75"/>
    </location>
</feature>